<dbReference type="PRINTS" id="PR00625">
    <property type="entry name" value="JDOMAIN"/>
</dbReference>
<accession>A0A7S1VFB2</accession>
<feature type="compositionally biased region" description="Low complexity" evidence="2">
    <location>
        <begin position="124"/>
        <end position="139"/>
    </location>
</feature>
<keyword evidence="1" id="KW-0143">Chaperone</keyword>
<dbReference type="GO" id="GO:0006457">
    <property type="term" value="P:protein folding"/>
    <property type="evidence" value="ECO:0007669"/>
    <property type="project" value="InterPro"/>
</dbReference>
<dbReference type="PANTHER" id="PTHR24078:SF553">
    <property type="entry name" value="DNAJ HOMOLOG SUBFAMILY B MEMBER 5"/>
    <property type="match status" value="1"/>
</dbReference>
<reference evidence="5" key="1">
    <citation type="submission" date="2021-01" db="EMBL/GenBank/DDBJ databases">
        <authorList>
            <person name="Corre E."/>
            <person name="Pelletier E."/>
            <person name="Niang G."/>
            <person name="Scheremetjew M."/>
            <person name="Finn R."/>
            <person name="Kale V."/>
            <person name="Holt S."/>
            <person name="Cochrane G."/>
            <person name="Meng A."/>
            <person name="Brown T."/>
            <person name="Cohen L."/>
        </authorList>
    </citation>
    <scope>NUCLEOTIDE SEQUENCE</scope>
    <source>
        <strain evidence="5">CCMP 410</strain>
    </source>
</reference>
<dbReference type="GO" id="GO:0051082">
    <property type="term" value="F:unfolded protein binding"/>
    <property type="evidence" value="ECO:0007669"/>
    <property type="project" value="InterPro"/>
</dbReference>
<dbReference type="Pfam" id="PF00226">
    <property type="entry name" value="DnaJ"/>
    <property type="match status" value="1"/>
</dbReference>
<feature type="region of interest" description="Disordered" evidence="2">
    <location>
        <begin position="173"/>
        <end position="208"/>
    </location>
</feature>
<feature type="domain" description="J" evidence="4">
    <location>
        <begin position="38"/>
        <end position="99"/>
    </location>
</feature>
<feature type="compositionally biased region" description="Gly residues" evidence="2">
    <location>
        <begin position="109"/>
        <end position="123"/>
    </location>
</feature>
<dbReference type="SMART" id="SM00271">
    <property type="entry name" value="DnaJ"/>
    <property type="match status" value="1"/>
</dbReference>
<keyword evidence="3" id="KW-0732">Signal</keyword>
<dbReference type="InterPro" id="IPR036869">
    <property type="entry name" value="J_dom_sf"/>
</dbReference>
<name>A0A7S1VFB2_9STRA</name>
<dbReference type="EMBL" id="HBGK01038984">
    <property type="protein sequence ID" value="CAD9298075.1"/>
    <property type="molecule type" value="Transcribed_RNA"/>
</dbReference>
<dbReference type="GO" id="GO:0051087">
    <property type="term" value="F:protein-folding chaperone binding"/>
    <property type="evidence" value="ECO:0007669"/>
    <property type="project" value="TreeGrafter"/>
</dbReference>
<evidence type="ECO:0000259" key="4">
    <source>
        <dbReference type="PROSITE" id="PS50076"/>
    </source>
</evidence>
<dbReference type="Gene3D" id="2.60.260.20">
    <property type="entry name" value="Urease metallochaperone UreE, N-terminal domain"/>
    <property type="match status" value="2"/>
</dbReference>
<dbReference type="Gene3D" id="1.10.287.110">
    <property type="entry name" value="DnaJ domain"/>
    <property type="match status" value="1"/>
</dbReference>
<dbReference type="PROSITE" id="PS00636">
    <property type="entry name" value="DNAJ_1"/>
    <property type="match status" value="1"/>
</dbReference>
<dbReference type="PROSITE" id="PS51257">
    <property type="entry name" value="PROKAR_LIPOPROTEIN"/>
    <property type="match status" value="1"/>
</dbReference>
<dbReference type="PROSITE" id="PS50076">
    <property type="entry name" value="DNAJ_2"/>
    <property type="match status" value="1"/>
</dbReference>
<evidence type="ECO:0000256" key="3">
    <source>
        <dbReference type="SAM" id="SignalP"/>
    </source>
</evidence>
<proteinExistence type="predicted"/>
<dbReference type="CDD" id="cd06257">
    <property type="entry name" value="DnaJ"/>
    <property type="match status" value="1"/>
</dbReference>
<dbReference type="AlphaFoldDB" id="A0A7S1VFB2"/>
<feature type="signal peptide" evidence="3">
    <location>
        <begin position="1"/>
        <end position="35"/>
    </location>
</feature>
<dbReference type="GO" id="GO:0005829">
    <property type="term" value="C:cytosol"/>
    <property type="evidence" value="ECO:0007669"/>
    <property type="project" value="TreeGrafter"/>
</dbReference>
<gene>
    <name evidence="5" type="ORF">GOCE00092_LOCUS20275</name>
</gene>
<dbReference type="InterPro" id="IPR008971">
    <property type="entry name" value="HSP40/DnaJ_pept-bd"/>
</dbReference>
<organism evidence="5">
    <name type="scientific">Grammatophora oceanica</name>
    <dbReference type="NCBI Taxonomy" id="210454"/>
    <lineage>
        <taxon>Eukaryota</taxon>
        <taxon>Sar</taxon>
        <taxon>Stramenopiles</taxon>
        <taxon>Ochrophyta</taxon>
        <taxon>Bacillariophyta</taxon>
        <taxon>Fragilariophyceae</taxon>
        <taxon>Fragilariophycidae</taxon>
        <taxon>Rhabdonematales</taxon>
        <taxon>Grammatophoraceae</taxon>
        <taxon>Grammatophora</taxon>
    </lineage>
</organism>
<dbReference type="InterPro" id="IPR001623">
    <property type="entry name" value="DnaJ_domain"/>
</dbReference>
<dbReference type="Pfam" id="PF01556">
    <property type="entry name" value="DnaJ_C"/>
    <property type="match status" value="1"/>
</dbReference>
<feature type="region of interest" description="Disordered" evidence="2">
    <location>
        <begin position="103"/>
        <end position="148"/>
    </location>
</feature>
<protein>
    <recommendedName>
        <fullName evidence="4">J domain-containing protein</fullName>
    </recommendedName>
</protein>
<evidence type="ECO:0000256" key="1">
    <source>
        <dbReference type="ARBA" id="ARBA00023186"/>
    </source>
</evidence>
<dbReference type="CDD" id="cd10747">
    <property type="entry name" value="DnaJ_C"/>
    <property type="match status" value="1"/>
</dbReference>
<feature type="chain" id="PRO_5030873682" description="J domain-containing protein" evidence="3">
    <location>
        <begin position="36"/>
        <end position="377"/>
    </location>
</feature>
<dbReference type="PANTHER" id="PTHR24078">
    <property type="entry name" value="DNAJ HOMOLOG SUBFAMILY C MEMBER"/>
    <property type="match status" value="1"/>
</dbReference>
<evidence type="ECO:0000313" key="5">
    <source>
        <dbReference type="EMBL" id="CAD9298075.1"/>
    </source>
</evidence>
<dbReference type="SUPFAM" id="SSF49493">
    <property type="entry name" value="HSP40/DnaJ peptide-binding domain"/>
    <property type="match status" value="2"/>
</dbReference>
<feature type="compositionally biased region" description="Low complexity" evidence="2">
    <location>
        <begin position="184"/>
        <end position="198"/>
    </location>
</feature>
<dbReference type="InterPro" id="IPR051339">
    <property type="entry name" value="DnaJ_subfamily_B"/>
</dbReference>
<dbReference type="InterPro" id="IPR002939">
    <property type="entry name" value="DnaJ_C"/>
</dbReference>
<dbReference type="SUPFAM" id="SSF46565">
    <property type="entry name" value="Chaperone J-domain"/>
    <property type="match status" value="1"/>
</dbReference>
<sequence>MTVATARHATSTMILGWFSLVLTMLLLACPPFAWAKASFYKTLGVPKDASASQLKKAYRKLALKHHPDKGGSEEKFKEITEAYDVLGDDEKRKRYDQFGEAGVNPNFGSGSGGGAAGPGGAAGAGPSDFFQFFQQQSPGGASGAGGGGTNFFEHGAGTGGINLDIGEILRSAMSGGLGGGGPPSFGQSTPPYQQQQQQRPPPKPRWYTRPVRCTLEDLATGTTKKFKVKHSVKQQPQPWQPSSTSGCKVVSKVYTLKIKPGWKAGTKIKFPPTKDGLPGMAFVVKEVPHKQFKRNGNDLIFKTRLTPTEAENSETEVAVPLPDGDSFVFQLDSQVQNGEVRTIPGKGMPIKGGPARGNLIVQFVVEEEHSSRSTRAK</sequence>
<dbReference type="InterPro" id="IPR018253">
    <property type="entry name" value="DnaJ_domain_CS"/>
</dbReference>
<evidence type="ECO:0000256" key="2">
    <source>
        <dbReference type="SAM" id="MobiDB-lite"/>
    </source>
</evidence>